<dbReference type="InterPro" id="IPR000241">
    <property type="entry name" value="RlmKL-like_Mtase"/>
</dbReference>
<protein>
    <submittedName>
        <fullName evidence="2">RNA methyltransferase</fullName>
    </submittedName>
</protein>
<feature type="domain" description="Ribosomal RNA large subunit methyltransferase K/L-like methyltransferase" evidence="1">
    <location>
        <begin position="158"/>
        <end position="260"/>
    </location>
</feature>
<keyword evidence="2" id="KW-0489">Methyltransferase</keyword>
<dbReference type="CDD" id="cd02440">
    <property type="entry name" value="AdoMet_MTases"/>
    <property type="match status" value="1"/>
</dbReference>
<evidence type="ECO:0000313" key="2">
    <source>
        <dbReference type="EMBL" id="MBD7944956.1"/>
    </source>
</evidence>
<dbReference type="Pfam" id="PF01170">
    <property type="entry name" value="UPF0020"/>
    <property type="match status" value="1"/>
</dbReference>
<sequence length="317" mass="36363">MKNSNEYPSFIYTFAYNDAERSLCHLEMRSFFGYDTEKKILRSDIRIDPSRSPFMKGRIDILAEGDTIEEIITTAHLFGKEGETNKVVFLKINDRQGDDKIQNNERLQIERAIGSEMMGDFDLHNPDQLFAVVPYEKRWYFGTYKKSEPIWFNHIKKPREYSTALSTRVARAVANIAVPHPASIRAIDPCCGIGTVLVEARSMGIDIVGRDINPLVCIGSRENLEYFGLTGDVKKSAIQDIEETYDVAIIDLPYNLYTHASWEEQLTILTHAKRIAKRVVIVTIESMDDRLKSIGLHIKDRCTTTKQQFEREILVCE</sequence>
<accession>A0ABR8RAY6</accession>
<dbReference type="PANTHER" id="PTHR14911:SF13">
    <property type="entry name" value="TRNA (GUANINE(6)-N2)-METHYLTRANSFERASE THUMP3"/>
    <property type="match status" value="1"/>
</dbReference>
<keyword evidence="2" id="KW-0808">Transferase</keyword>
<dbReference type="GO" id="GO:0008168">
    <property type="term" value="F:methyltransferase activity"/>
    <property type="evidence" value="ECO:0007669"/>
    <property type="project" value="UniProtKB-KW"/>
</dbReference>
<organism evidence="2 3">
    <name type="scientific">Psychrobacillus faecigallinarum</name>
    <dbReference type="NCBI Taxonomy" id="2762235"/>
    <lineage>
        <taxon>Bacteria</taxon>
        <taxon>Bacillati</taxon>
        <taxon>Bacillota</taxon>
        <taxon>Bacilli</taxon>
        <taxon>Bacillales</taxon>
        <taxon>Bacillaceae</taxon>
        <taxon>Psychrobacillus</taxon>
    </lineage>
</organism>
<keyword evidence="3" id="KW-1185">Reference proteome</keyword>
<dbReference type="SUPFAM" id="SSF53335">
    <property type="entry name" value="S-adenosyl-L-methionine-dependent methyltransferases"/>
    <property type="match status" value="1"/>
</dbReference>
<gene>
    <name evidence="2" type="ORF">H9650_12600</name>
</gene>
<dbReference type="InterPro" id="IPR029063">
    <property type="entry name" value="SAM-dependent_MTases_sf"/>
</dbReference>
<dbReference type="EMBL" id="JACSQO010000006">
    <property type="protein sequence ID" value="MBD7944956.1"/>
    <property type="molecule type" value="Genomic_DNA"/>
</dbReference>
<reference evidence="2 3" key="1">
    <citation type="submission" date="2020-08" db="EMBL/GenBank/DDBJ databases">
        <title>A Genomic Blueprint of the Chicken Gut Microbiome.</title>
        <authorList>
            <person name="Gilroy R."/>
            <person name="Ravi A."/>
            <person name="Getino M."/>
            <person name="Pursley I."/>
            <person name="Horton D.L."/>
            <person name="Alikhan N.-F."/>
            <person name="Baker D."/>
            <person name="Gharbi K."/>
            <person name="Hall N."/>
            <person name="Watson M."/>
            <person name="Adriaenssens E.M."/>
            <person name="Foster-Nyarko E."/>
            <person name="Jarju S."/>
            <person name="Secka A."/>
            <person name="Antonio M."/>
            <person name="Oren A."/>
            <person name="Chaudhuri R."/>
            <person name="La Ragione R.M."/>
            <person name="Hildebrand F."/>
            <person name="Pallen M.J."/>
        </authorList>
    </citation>
    <scope>NUCLEOTIDE SEQUENCE [LARGE SCALE GENOMIC DNA]</scope>
    <source>
        <strain evidence="2 3">Sa2BUA9</strain>
    </source>
</reference>
<dbReference type="PANTHER" id="PTHR14911">
    <property type="entry name" value="THUMP DOMAIN-CONTAINING"/>
    <property type="match status" value="1"/>
</dbReference>
<comment type="caution">
    <text evidence="2">The sequence shown here is derived from an EMBL/GenBank/DDBJ whole genome shotgun (WGS) entry which is preliminary data.</text>
</comment>
<evidence type="ECO:0000313" key="3">
    <source>
        <dbReference type="Proteomes" id="UP000640786"/>
    </source>
</evidence>
<name>A0ABR8RAY6_9BACI</name>
<dbReference type="Proteomes" id="UP000640786">
    <property type="component" value="Unassembled WGS sequence"/>
</dbReference>
<proteinExistence type="predicted"/>
<dbReference type="Gene3D" id="3.40.50.150">
    <property type="entry name" value="Vaccinia Virus protein VP39"/>
    <property type="match status" value="1"/>
</dbReference>
<evidence type="ECO:0000259" key="1">
    <source>
        <dbReference type="Pfam" id="PF01170"/>
    </source>
</evidence>
<dbReference type="GO" id="GO:0032259">
    <property type="term" value="P:methylation"/>
    <property type="evidence" value="ECO:0007669"/>
    <property type="project" value="UniProtKB-KW"/>
</dbReference>
<dbReference type="RefSeq" id="WP_144540102.1">
    <property type="nucleotide sequence ID" value="NZ_JACSQO010000006.1"/>
</dbReference>